<proteinExistence type="predicted"/>
<feature type="transmembrane region" description="Helical" evidence="3">
    <location>
        <begin position="111"/>
        <end position="130"/>
    </location>
</feature>
<dbReference type="AlphaFoldDB" id="A0A6N6VM27"/>
<dbReference type="PRINTS" id="PR01434">
    <property type="entry name" value="NADHDHGNASE5"/>
</dbReference>
<dbReference type="PANTHER" id="PTHR43373:SF1">
    <property type="entry name" value="NA(+)_H(+) ANTIPORTER SUBUNIT A"/>
    <property type="match status" value="1"/>
</dbReference>
<keyword evidence="6" id="KW-1185">Reference proteome</keyword>
<feature type="transmembrane region" description="Helical" evidence="3">
    <location>
        <begin position="277"/>
        <end position="297"/>
    </location>
</feature>
<feature type="transmembrane region" description="Helical" evidence="3">
    <location>
        <begin position="376"/>
        <end position="396"/>
    </location>
</feature>
<feature type="transmembrane region" description="Helical" evidence="3">
    <location>
        <begin position="207"/>
        <end position="225"/>
    </location>
</feature>
<dbReference type="RefSeq" id="WP_152215958.1">
    <property type="nucleotide sequence ID" value="NZ_JBAQYD010000020.1"/>
</dbReference>
<feature type="transmembrane region" description="Helical" evidence="3">
    <location>
        <begin position="165"/>
        <end position="187"/>
    </location>
</feature>
<dbReference type="InterPro" id="IPR050616">
    <property type="entry name" value="CPA3_Na-H_Antiporter_A"/>
</dbReference>
<feature type="domain" description="NADH:quinone oxidoreductase/Mrp antiporter transmembrane" evidence="4">
    <location>
        <begin position="130"/>
        <end position="423"/>
    </location>
</feature>
<sequence>MIISLALYLAIFLPFAATGLLAALDRWPNARDAVSVVTALVSFGLALTVLRGFLGGDGGSFSLLEVMPGLPIVFGVEPLGMVFALLASGLWIVVAIYAIGYMRANEESHQTRFAICFALAIGGALGIAFAGNLFTLFIFYEALTLSTYPLVAHKQTPEARAGARIYLTILLTTSIGFFLPAIIWVWTAAGTLDFFPGGILEGRVDPAVAPLLLALFAYGIGKAALMPFHRWLPAAMVAPTPVSALLHAVAVVKAGVFTLLKVGVYIFGIGYLSHTGASLWLAWVAAASLIISAVIALTKDDLKARLAYSTVSQLAYVTLGVALANQMGIIGGTMQMVMHAMAKITLFMCAGAIYVTTHKTRVSELTGLGRQMPFTFTAFLIASVSIIGLPPLGGAWSKWFLLMGAADAGQTVLIGVLALGSLLSVFYLLPVAGKALFLPPRGANTLVAGDAVIAGISEAPLLCLLPICATALGCVALFFFGNELYAFLLRIPLLAVAREAAP</sequence>
<feature type="transmembrane region" description="Helical" evidence="3">
    <location>
        <begin position="245"/>
        <end position="271"/>
    </location>
</feature>
<feature type="transmembrane region" description="Helical" evidence="3">
    <location>
        <begin position="6"/>
        <end position="24"/>
    </location>
</feature>
<feature type="transmembrane region" description="Helical" evidence="3">
    <location>
        <begin position="136"/>
        <end position="153"/>
    </location>
</feature>
<organism evidence="5 6">
    <name type="scientific">Parvibaculum sedimenti</name>
    <dbReference type="NCBI Taxonomy" id="2608632"/>
    <lineage>
        <taxon>Bacteria</taxon>
        <taxon>Pseudomonadati</taxon>
        <taxon>Pseudomonadota</taxon>
        <taxon>Alphaproteobacteria</taxon>
        <taxon>Hyphomicrobiales</taxon>
        <taxon>Parvibaculaceae</taxon>
        <taxon>Parvibaculum</taxon>
    </lineage>
</organism>
<feature type="transmembrane region" description="Helical" evidence="3">
    <location>
        <begin position="36"/>
        <end position="54"/>
    </location>
</feature>
<keyword evidence="3" id="KW-1133">Transmembrane helix</keyword>
<evidence type="ECO:0000256" key="3">
    <source>
        <dbReference type="SAM" id="Phobius"/>
    </source>
</evidence>
<keyword evidence="2 3" id="KW-0812">Transmembrane</keyword>
<reference evidence="5 6" key="1">
    <citation type="submission" date="2019-09" db="EMBL/GenBank/DDBJ databases">
        <title>Parvibaculum sedimenti sp. nov., isolated from sediment.</title>
        <authorList>
            <person name="Wang Y."/>
        </authorList>
    </citation>
    <scope>NUCLEOTIDE SEQUENCE [LARGE SCALE GENOMIC DNA]</scope>
    <source>
        <strain evidence="5 6">HXT-9</strain>
    </source>
</reference>
<dbReference type="GO" id="GO:0016020">
    <property type="term" value="C:membrane"/>
    <property type="evidence" value="ECO:0007669"/>
    <property type="project" value="UniProtKB-SubCell"/>
</dbReference>
<evidence type="ECO:0000313" key="5">
    <source>
        <dbReference type="EMBL" id="KAB7740072.1"/>
    </source>
</evidence>
<gene>
    <name evidence="5" type="ORF">F2P47_08645</name>
</gene>
<keyword evidence="3" id="KW-0472">Membrane</keyword>
<dbReference type="GO" id="GO:0012505">
    <property type="term" value="C:endomembrane system"/>
    <property type="evidence" value="ECO:0007669"/>
    <property type="project" value="UniProtKB-SubCell"/>
</dbReference>
<dbReference type="PANTHER" id="PTHR43373">
    <property type="entry name" value="NA(+)/H(+) ANTIPORTER SUBUNIT"/>
    <property type="match status" value="1"/>
</dbReference>
<dbReference type="Pfam" id="PF00361">
    <property type="entry name" value="Proton_antipo_M"/>
    <property type="match status" value="1"/>
</dbReference>
<dbReference type="EMBL" id="WESC01000007">
    <property type="protein sequence ID" value="KAB7740072.1"/>
    <property type="molecule type" value="Genomic_DNA"/>
</dbReference>
<accession>A0A6N6VM27</accession>
<evidence type="ECO:0000256" key="1">
    <source>
        <dbReference type="ARBA" id="ARBA00004127"/>
    </source>
</evidence>
<dbReference type="InterPro" id="IPR001750">
    <property type="entry name" value="ND/Mrp_TM"/>
</dbReference>
<feature type="transmembrane region" description="Helical" evidence="3">
    <location>
        <begin position="461"/>
        <end position="480"/>
    </location>
</feature>
<feature type="transmembrane region" description="Helical" evidence="3">
    <location>
        <begin position="336"/>
        <end position="355"/>
    </location>
</feature>
<feature type="transmembrane region" description="Helical" evidence="3">
    <location>
        <begin position="408"/>
        <end position="429"/>
    </location>
</feature>
<comment type="subcellular location">
    <subcellularLocation>
        <location evidence="1">Endomembrane system</location>
        <topology evidence="1">Multi-pass membrane protein</topology>
    </subcellularLocation>
    <subcellularLocation>
        <location evidence="2">Membrane</location>
        <topology evidence="2">Multi-pass membrane protein</topology>
    </subcellularLocation>
</comment>
<dbReference type="Proteomes" id="UP000468901">
    <property type="component" value="Unassembled WGS sequence"/>
</dbReference>
<feature type="transmembrane region" description="Helical" evidence="3">
    <location>
        <begin position="306"/>
        <end position="324"/>
    </location>
</feature>
<evidence type="ECO:0000259" key="4">
    <source>
        <dbReference type="Pfam" id="PF00361"/>
    </source>
</evidence>
<feature type="transmembrane region" description="Helical" evidence="3">
    <location>
        <begin position="74"/>
        <end position="99"/>
    </location>
</feature>
<comment type="caution">
    <text evidence="5">The sequence shown here is derived from an EMBL/GenBank/DDBJ whole genome shotgun (WGS) entry which is preliminary data.</text>
</comment>
<evidence type="ECO:0000313" key="6">
    <source>
        <dbReference type="Proteomes" id="UP000468901"/>
    </source>
</evidence>
<protein>
    <submittedName>
        <fullName evidence="5">Monovalent cation/H+ antiporter subunit D family protein</fullName>
    </submittedName>
</protein>
<name>A0A6N6VM27_9HYPH</name>
<evidence type="ECO:0000256" key="2">
    <source>
        <dbReference type="RuleBase" id="RU000320"/>
    </source>
</evidence>